<proteinExistence type="inferred from homology"/>
<comment type="similarity">
    <text evidence="2">Belongs to the serine/threonine dehydratase family.</text>
</comment>
<protein>
    <recommendedName>
        <fullName evidence="3">L-serine ammonia-lyase</fullName>
        <ecNumber evidence="3">4.3.1.17</ecNumber>
    </recommendedName>
</protein>
<keyword evidence="5" id="KW-0456">Lyase</keyword>
<evidence type="ECO:0000313" key="10">
    <source>
        <dbReference type="Proteomes" id="UP000006911"/>
    </source>
</evidence>
<dbReference type="GO" id="GO:0003941">
    <property type="term" value="F:L-serine ammonia-lyase activity"/>
    <property type="evidence" value="ECO:0007669"/>
    <property type="project" value="UniProtKB-EC"/>
</dbReference>
<dbReference type="Pfam" id="PF00291">
    <property type="entry name" value="PALP"/>
    <property type="match status" value="1"/>
</dbReference>
<evidence type="ECO:0000313" key="9">
    <source>
        <dbReference type="EMBL" id="CAZ79836.1"/>
    </source>
</evidence>
<evidence type="ECO:0000256" key="4">
    <source>
        <dbReference type="ARBA" id="ARBA00022898"/>
    </source>
</evidence>
<dbReference type="FunCoup" id="D5G5P3">
    <property type="interactions" value="447"/>
</dbReference>
<dbReference type="eggNOG" id="KOG1250">
    <property type="taxonomic scope" value="Eukaryota"/>
</dbReference>
<feature type="compositionally biased region" description="Basic residues" evidence="7">
    <location>
        <begin position="167"/>
        <end position="178"/>
    </location>
</feature>
<comment type="cofactor">
    <cofactor evidence="1">
        <name>pyridoxal 5'-phosphate</name>
        <dbReference type="ChEBI" id="CHEBI:597326"/>
    </cofactor>
</comment>
<dbReference type="STRING" id="656061.D5G5P3"/>
<dbReference type="GO" id="GO:0006565">
    <property type="term" value="P:L-serine catabolic process"/>
    <property type="evidence" value="ECO:0007669"/>
    <property type="project" value="TreeGrafter"/>
</dbReference>
<dbReference type="InterPro" id="IPR050147">
    <property type="entry name" value="Ser/Thr_Dehydratase"/>
</dbReference>
<dbReference type="EC" id="4.3.1.17" evidence="3"/>
<dbReference type="InterPro" id="IPR036052">
    <property type="entry name" value="TrpB-like_PALP_sf"/>
</dbReference>
<sequence length="333" mass="36074">MVTTEANPTPPFSSQKLPWIRTPLIENNALSKAAGCRVHMKMDMFQPAGSFKSRGIGNYCLKAVRSRPNRPIHFYSSSGGNAGISSNSLPGSLPERNGNRTRHHNPPNEVQNPASGGGSGHSRSQLVRGGRAHACAGSSRFNWRVLPPLRRRGYMGGEQDASGRTPRSARGHGTIPRRNHPLRRRRRALMWRADGPAGAWAWAHPADRGGARRRSGSCCVFERGRVSGNVARRAFELACHGNVRSVILSDTQAALGAVRLMDDERVAVEPACGISAAVVYDNVLKKVCPELGPESNVVLVVCGGNSISAEMLAEYRTTYGRLETPVAIHNYAN</sequence>
<comment type="catalytic activity">
    <reaction evidence="6">
        <text>L-serine = pyruvate + NH4(+)</text>
        <dbReference type="Rhea" id="RHEA:19169"/>
        <dbReference type="ChEBI" id="CHEBI:15361"/>
        <dbReference type="ChEBI" id="CHEBI:28938"/>
        <dbReference type="ChEBI" id="CHEBI:33384"/>
        <dbReference type="EC" id="4.3.1.17"/>
    </reaction>
</comment>
<dbReference type="GO" id="GO:0009097">
    <property type="term" value="P:isoleucine biosynthetic process"/>
    <property type="evidence" value="ECO:0007669"/>
    <property type="project" value="TreeGrafter"/>
</dbReference>
<evidence type="ECO:0000256" key="3">
    <source>
        <dbReference type="ARBA" id="ARBA00012093"/>
    </source>
</evidence>
<gene>
    <name evidence="9" type="ORF">GSTUM_00001513001</name>
</gene>
<evidence type="ECO:0000256" key="1">
    <source>
        <dbReference type="ARBA" id="ARBA00001933"/>
    </source>
</evidence>
<dbReference type="Proteomes" id="UP000006911">
    <property type="component" value="Unassembled WGS sequence"/>
</dbReference>
<feature type="compositionally biased region" description="Low complexity" evidence="7">
    <location>
        <begin position="76"/>
        <end position="88"/>
    </location>
</feature>
<dbReference type="EMBL" id="FN430000">
    <property type="protein sequence ID" value="CAZ79836.1"/>
    <property type="molecule type" value="Genomic_DNA"/>
</dbReference>
<dbReference type="GeneID" id="9187513"/>
<organism evidence="9 10">
    <name type="scientific">Tuber melanosporum (strain Mel28)</name>
    <name type="common">Perigord black truffle</name>
    <dbReference type="NCBI Taxonomy" id="656061"/>
    <lineage>
        <taxon>Eukaryota</taxon>
        <taxon>Fungi</taxon>
        <taxon>Dikarya</taxon>
        <taxon>Ascomycota</taxon>
        <taxon>Pezizomycotina</taxon>
        <taxon>Pezizomycetes</taxon>
        <taxon>Pezizales</taxon>
        <taxon>Tuberaceae</taxon>
        <taxon>Tuber</taxon>
    </lineage>
</organism>
<dbReference type="KEGG" id="tml:GSTUM_00001513001"/>
<dbReference type="HOGENOM" id="CLU_021152_3_1_1"/>
<evidence type="ECO:0000256" key="5">
    <source>
        <dbReference type="ARBA" id="ARBA00023239"/>
    </source>
</evidence>
<dbReference type="AlphaFoldDB" id="D5G5P3"/>
<feature type="region of interest" description="Disordered" evidence="7">
    <location>
        <begin position="72"/>
        <end position="133"/>
    </location>
</feature>
<dbReference type="GO" id="GO:0004794">
    <property type="term" value="F:threonine deaminase activity"/>
    <property type="evidence" value="ECO:0007669"/>
    <property type="project" value="TreeGrafter"/>
</dbReference>
<feature type="region of interest" description="Disordered" evidence="7">
    <location>
        <begin position="154"/>
        <end position="178"/>
    </location>
</feature>
<dbReference type="RefSeq" id="XP_002835679.1">
    <property type="nucleotide sequence ID" value="XM_002835633.1"/>
</dbReference>
<evidence type="ECO:0000259" key="8">
    <source>
        <dbReference type="Pfam" id="PF00291"/>
    </source>
</evidence>
<dbReference type="GO" id="GO:0006567">
    <property type="term" value="P:L-threonine catabolic process"/>
    <property type="evidence" value="ECO:0007669"/>
    <property type="project" value="TreeGrafter"/>
</dbReference>
<dbReference type="InterPro" id="IPR001926">
    <property type="entry name" value="TrpB-like_PALP"/>
</dbReference>
<dbReference type="PANTHER" id="PTHR48078:SF2">
    <property type="entry name" value="CATABOLIC L-SERINE_THREONINE DEHYDRATASE"/>
    <property type="match status" value="1"/>
</dbReference>
<evidence type="ECO:0000256" key="7">
    <source>
        <dbReference type="SAM" id="MobiDB-lite"/>
    </source>
</evidence>
<reference evidence="9 10" key="1">
    <citation type="journal article" date="2010" name="Nature">
        <title>Perigord black truffle genome uncovers evolutionary origins and mechanisms of symbiosis.</title>
        <authorList>
            <person name="Martin F."/>
            <person name="Kohler A."/>
            <person name="Murat C."/>
            <person name="Balestrini R."/>
            <person name="Coutinho P.M."/>
            <person name="Jaillon O."/>
            <person name="Montanini B."/>
            <person name="Morin E."/>
            <person name="Noel B."/>
            <person name="Percudani R."/>
            <person name="Porcel B."/>
            <person name="Rubini A."/>
            <person name="Amicucci A."/>
            <person name="Amselem J."/>
            <person name="Anthouard V."/>
            <person name="Arcioni S."/>
            <person name="Artiguenave F."/>
            <person name="Aury J.M."/>
            <person name="Ballario P."/>
            <person name="Bolchi A."/>
            <person name="Brenna A."/>
            <person name="Brun A."/>
            <person name="Buee M."/>
            <person name="Cantarel B."/>
            <person name="Chevalier G."/>
            <person name="Couloux A."/>
            <person name="Da Silva C."/>
            <person name="Denoeud F."/>
            <person name="Duplessis S."/>
            <person name="Ghignone S."/>
            <person name="Hilselberger B."/>
            <person name="Iotti M."/>
            <person name="Marcais B."/>
            <person name="Mello A."/>
            <person name="Miranda M."/>
            <person name="Pacioni G."/>
            <person name="Quesneville H."/>
            <person name="Riccioni C."/>
            <person name="Ruotolo R."/>
            <person name="Splivallo R."/>
            <person name="Stocchi V."/>
            <person name="Tisserant E."/>
            <person name="Viscomi A.R."/>
            <person name="Zambonelli A."/>
            <person name="Zampieri E."/>
            <person name="Henrissat B."/>
            <person name="Lebrun M.H."/>
            <person name="Paolocci F."/>
            <person name="Bonfante P."/>
            <person name="Ottonello S."/>
            <person name="Wincker P."/>
        </authorList>
    </citation>
    <scope>NUCLEOTIDE SEQUENCE [LARGE SCALE GENOMIC DNA]</scope>
    <source>
        <strain evidence="9 10">Mel28</strain>
    </source>
</reference>
<accession>D5G5P3</accession>
<evidence type="ECO:0000256" key="6">
    <source>
        <dbReference type="ARBA" id="ARBA00049406"/>
    </source>
</evidence>
<name>D5G5P3_TUBMM</name>
<dbReference type="Gene3D" id="3.40.50.1100">
    <property type="match status" value="3"/>
</dbReference>
<feature type="domain" description="Tryptophan synthase beta chain-like PALP" evidence="8">
    <location>
        <begin position="20"/>
        <end position="85"/>
    </location>
</feature>
<evidence type="ECO:0000256" key="2">
    <source>
        <dbReference type="ARBA" id="ARBA00010869"/>
    </source>
</evidence>
<dbReference type="InParanoid" id="D5G5P3"/>
<keyword evidence="10" id="KW-1185">Reference proteome</keyword>
<keyword evidence="4" id="KW-0663">Pyridoxal phosphate</keyword>
<dbReference type="SUPFAM" id="SSF53686">
    <property type="entry name" value="Tryptophan synthase beta subunit-like PLP-dependent enzymes"/>
    <property type="match status" value="2"/>
</dbReference>
<dbReference type="PANTHER" id="PTHR48078">
    <property type="entry name" value="THREONINE DEHYDRATASE, MITOCHONDRIAL-RELATED"/>
    <property type="match status" value="1"/>
</dbReference>